<evidence type="ECO:0000313" key="9">
    <source>
        <dbReference type="EMBL" id="KAA0720065.1"/>
    </source>
</evidence>
<name>A0A5A9PEG8_9TELE</name>
<keyword evidence="10" id="KW-1185">Reference proteome</keyword>
<evidence type="ECO:0000256" key="7">
    <source>
        <dbReference type="SAM" id="Coils"/>
    </source>
</evidence>
<evidence type="ECO:0000256" key="5">
    <source>
        <dbReference type="ARBA" id="ARBA00033747"/>
    </source>
</evidence>
<dbReference type="PANTHER" id="PTHR31183">
    <property type="entry name" value="TRICHOPLEIN KERATIN FILAMENT-BINDING PROTEIN FAMILY MEMBER"/>
    <property type="match status" value="1"/>
</dbReference>
<dbReference type="InterPro" id="IPR043596">
    <property type="entry name" value="CFAP53/TCHP"/>
</dbReference>
<evidence type="ECO:0000256" key="1">
    <source>
        <dbReference type="ARBA" id="ARBA00004138"/>
    </source>
</evidence>
<evidence type="ECO:0000256" key="6">
    <source>
        <dbReference type="ARBA" id="ARBA00033773"/>
    </source>
</evidence>
<feature type="coiled-coil region" evidence="7">
    <location>
        <begin position="211"/>
        <end position="325"/>
    </location>
</feature>
<comment type="caution">
    <text evidence="9">The sequence shown here is derived from an EMBL/GenBank/DDBJ whole genome shotgun (WGS) entry which is preliminary data.</text>
</comment>
<organism evidence="9 10">
    <name type="scientific">Triplophysa tibetana</name>
    <dbReference type="NCBI Taxonomy" id="1572043"/>
    <lineage>
        <taxon>Eukaryota</taxon>
        <taxon>Metazoa</taxon>
        <taxon>Chordata</taxon>
        <taxon>Craniata</taxon>
        <taxon>Vertebrata</taxon>
        <taxon>Euteleostomi</taxon>
        <taxon>Actinopterygii</taxon>
        <taxon>Neopterygii</taxon>
        <taxon>Teleostei</taxon>
        <taxon>Ostariophysi</taxon>
        <taxon>Cypriniformes</taxon>
        <taxon>Nemacheilidae</taxon>
        <taxon>Triplophysa</taxon>
    </lineage>
</organism>
<dbReference type="GO" id="GO:0005929">
    <property type="term" value="C:cilium"/>
    <property type="evidence" value="ECO:0007669"/>
    <property type="project" value="UniProtKB-SubCell"/>
</dbReference>
<feature type="domain" description="Trichohyalin-plectin-homology" evidence="8">
    <location>
        <begin position="160"/>
        <end position="494"/>
    </location>
</feature>
<dbReference type="InterPro" id="IPR043597">
    <property type="entry name" value="TPH_dom"/>
</dbReference>
<evidence type="ECO:0000259" key="8">
    <source>
        <dbReference type="Pfam" id="PF13868"/>
    </source>
</evidence>
<comment type="subcellular location">
    <subcellularLocation>
        <location evidence="1">Cell projection</location>
        <location evidence="1">Cilium</location>
    </subcellularLocation>
</comment>
<gene>
    <name evidence="9" type="ORF">E1301_Tti008308</name>
</gene>
<evidence type="ECO:0000256" key="3">
    <source>
        <dbReference type="ARBA" id="ARBA00023069"/>
    </source>
</evidence>
<sequence>MLTTHRHKMQCREITGPTPHSVAVRARNASSRPTDYLILERRKHEAVRNEVLDFTRDKSSCDVRMQWERNTQRRMVSATIDRQLQEAMVQYHMGIDERRERLRELLESEEQELLSEIETRKETVLEKQAKMRERAKTLREKRESERQKLVADKLDQLFIEQSEELRAVQMKRRQDEVCTERESQIRSREEARHMQQEEDRVFVQMWESDRLAKEERESQELQRKRQSNLEQVAFLQVQMETAEQQRIRAKQLKEEEAQLLRDQMEMLQLESEREQKQKLLDQDKRRKQLDRSLRLKMKRQAREKQEELALDMTILEQLLAEEKDEKQEGVLKKLERGEEQRRYRQYLAQQMEEQKRQEIEMGQLIESELQQAWARREEQWRLEKAARDRLMKDVMDTRRLQIQEKLNKNMQKQAELAKEREEFDQTIEKNKLLDEEEKSRLREATREHQADLLAQMLHRQRLREAEQAEIQQEFQKGIMYQEQYNKKIQDILSRPVSNTTVVHPFRRRERPYSSFGGEIA</sequence>
<protein>
    <recommendedName>
        <fullName evidence="6">Cilia- and flagella-associated protein 53</fullName>
    </recommendedName>
</protein>
<proteinExistence type="inferred from homology"/>
<feature type="coiled-coil region" evidence="7">
    <location>
        <begin position="92"/>
        <end position="148"/>
    </location>
</feature>
<keyword evidence="3" id="KW-0969">Cilium</keyword>
<dbReference type="Pfam" id="PF13868">
    <property type="entry name" value="TPH"/>
    <property type="match status" value="1"/>
</dbReference>
<dbReference type="AlphaFoldDB" id="A0A5A9PEG8"/>
<feature type="coiled-coil region" evidence="7">
    <location>
        <begin position="400"/>
        <end position="436"/>
    </location>
</feature>
<evidence type="ECO:0000256" key="4">
    <source>
        <dbReference type="ARBA" id="ARBA00023273"/>
    </source>
</evidence>
<reference evidence="9 10" key="1">
    <citation type="journal article" date="2019" name="Mol. Ecol. Resour.">
        <title>Chromosome-level genome assembly of Triplophysa tibetana, a fish adapted to the harsh high-altitude environment of the Tibetan Plateau.</title>
        <authorList>
            <person name="Yang X."/>
            <person name="Liu H."/>
            <person name="Ma Z."/>
            <person name="Zou Y."/>
            <person name="Zou M."/>
            <person name="Mao Y."/>
            <person name="Li X."/>
            <person name="Wang H."/>
            <person name="Chen T."/>
            <person name="Wang W."/>
            <person name="Yang R."/>
        </authorList>
    </citation>
    <scope>NUCLEOTIDE SEQUENCE [LARGE SCALE GENOMIC DNA]</scope>
    <source>
        <strain evidence="9">TTIB1903HZAU</strain>
        <tissue evidence="9">Muscle</tissue>
    </source>
</reference>
<accession>A0A5A9PEG8</accession>
<comment type="similarity">
    <text evidence="5">Belongs to the CFAP53 family.</text>
</comment>
<evidence type="ECO:0000256" key="2">
    <source>
        <dbReference type="ARBA" id="ARBA00023054"/>
    </source>
</evidence>
<dbReference type="Proteomes" id="UP000324632">
    <property type="component" value="Chromosome 6"/>
</dbReference>
<dbReference type="PANTHER" id="PTHR31183:SF1">
    <property type="entry name" value="CILIA- AND FLAGELLA-ASSOCIATED PROTEIN 53"/>
    <property type="match status" value="1"/>
</dbReference>
<keyword evidence="2 7" id="KW-0175">Coiled coil</keyword>
<evidence type="ECO:0000313" key="10">
    <source>
        <dbReference type="Proteomes" id="UP000324632"/>
    </source>
</evidence>
<dbReference type="OrthoDB" id="75950at2759"/>
<dbReference type="EMBL" id="SOYY01000006">
    <property type="protein sequence ID" value="KAA0720065.1"/>
    <property type="molecule type" value="Genomic_DNA"/>
</dbReference>
<keyword evidence="9" id="KW-0282">Flagellum</keyword>
<keyword evidence="4" id="KW-0966">Cell projection</keyword>